<feature type="compositionally biased region" description="Basic and acidic residues" evidence="1">
    <location>
        <begin position="314"/>
        <end position="325"/>
    </location>
</feature>
<sequence>MGEQKATTDVGSTSGESSRTSPKVLTAGDRKLLKVELRQGETTYVSWKKLMKEASKDNGLSHSAAPDPPPNANPNLETRLAPPMQGPPAEGEAGDQPHSNRFNAVIEKIERLYMGKDSSDEEELDGAPDDDEYDTEDSFIDDAELDEYFEVDNSAIKHDGFFVNRGKLERIEPSTATTSNRQPKKRQRKESAKPCGDDVDVSRKQAKVAKTAGGKDQSAVSGPSSKKKSNDSKTVQDSVSPLKTQSGNDSLLLENVKHTDKANHQPRNAITPSEEAGSSGALHSKFSNKSAHQQSNSLPGKSRPNGSEKSTVVRQKENNGMHDPDNATLSRQSSQMTRKSGSKVRPKTSALEKAIRELEKVVSESRPPAPTENQDADTTSQAVKRGLPTDVKLKLAKVARIAAPPGKESLSGELINRLMSIVGHLIQVRSLKRNLKIMIDSGDSANREKDARFQRIKNEVIEMLKTQVPLMESQATNQEAGSSDDFQEAGSVEKPPLKKKFVMDEALEDKLCDLYDIFVDGLDEDSGPQIRKLYANLAELWPNKLMDNHEIKRAICRAKERRRASKEKDQGKMTKKKQTQAVPKSDPVANPDKASGVGDKTSVVPSATTTSLVNSQPTADSSRDRSKQQHEKLKGTSSCSNPTAEVKTVRRKTEPSAEESNLPKEKNLVLALRQQTHQQPKSQAPPDLNLPS</sequence>
<keyword evidence="4" id="KW-1185">Reference proteome</keyword>
<feature type="compositionally biased region" description="Basic and acidic residues" evidence="1">
    <location>
        <begin position="647"/>
        <end position="667"/>
    </location>
</feature>
<dbReference type="Proteomes" id="UP000467841">
    <property type="component" value="Unassembled WGS sequence"/>
</dbReference>
<comment type="caution">
    <text evidence="3">The sequence shown here is derived from an EMBL/GenBank/DDBJ whole genome shotgun (WGS) entry which is preliminary data.</text>
</comment>
<feature type="region of interest" description="Disordered" evidence="1">
    <location>
        <begin position="159"/>
        <end position="384"/>
    </location>
</feature>
<evidence type="ECO:0000256" key="1">
    <source>
        <dbReference type="SAM" id="MobiDB-lite"/>
    </source>
</evidence>
<feature type="compositionally biased region" description="Polar residues" evidence="1">
    <location>
        <begin position="285"/>
        <end position="313"/>
    </location>
</feature>
<dbReference type="GO" id="GO:0005634">
    <property type="term" value="C:nucleus"/>
    <property type="evidence" value="ECO:0007669"/>
    <property type="project" value="TreeGrafter"/>
</dbReference>
<name>A0A6D2HC74_9BRAS</name>
<dbReference type="Pfam" id="PF08729">
    <property type="entry name" value="HUN"/>
    <property type="match status" value="1"/>
</dbReference>
<protein>
    <recommendedName>
        <fullName evidence="2">Hpc2-related domain-containing protein</fullName>
    </recommendedName>
</protein>
<evidence type="ECO:0000313" key="4">
    <source>
        <dbReference type="Proteomes" id="UP000467841"/>
    </source>
</evidence>
<dbReference type="GO" id="GO:0006325">
    <property type="term" value="P:chromatin organization"/>
    <property type="evidence" value="ECO:0007669"/>
    <property type="project" value="TreeGrafter"/>
</dbReference>
<dbReference type="AlphaFoldDB" id="A0A6D2HC74"/>
<evidence type="ECO:0000313" key="3">
    <source>
        <dbReference type="EMBL" id="CAA7013439.1"/>
    </source>
</evidence>
<feature type="compositionally biased region" description="Polar residues" evidence="1">
    <location>
        <begin position="673"/>
        <end position="682"/>
    </location>
</feature>
<reference evidence="3" key="1">
    <citation type="submission" date="2020-01" db="EMBL/GenBank/DDBJ databases">
        <authorList>
            <person name="Mishra B."/>
        </authorList>
    </citation>
    <scope>NUCLEOTIDE SEQUENCE [LARGE SCALE GENOMIC DNA]</scope>
</reference>
<feature type="region of interest" description="Disordered" evidence="1">
    <location>
        <begin position="1"/>
        <end position="30"/>
    </location>
</feature>
<dbReference type="PANTHER" id="PTHR21669:SF28">
    <property type="entry name" value="YEMANUCLEIN"/>
    <property type="match status" value="1"/>
</dbReference>
<feature type="compositionally biased region" description="Basic and acidic residues" evidence="1">
    <location>
        <begin position="353"/>
        <end position="363"/>
    </location>
</feature>
<feature type="region of interest" description="Disordered" evidence="1">
    <location>
        <begin position="112"/>
        <end position="142"/>
    </location>
</feature>
<feature type="compositionally biased region" description="Polar residues" evidence="1">
    <location>
        <begin position="371"/>
        <end position="382"/>
    </location>
</feature>
<dbReference type="InterPro" id="IPR014840">
    <property type="entry name" value="HRD"/>
</dbReference>
<gene>
    <name evidence="3" type="ORF">MERR_LOCUS673</name>
</gene>
<feature type="compositionally biased region" description="Polar residues" evidence="1">
    <location>
        <begin position="1"/>
        <end position="23"/>
    </location>
</feature>
<feature type="compositionally biased region" description="Polar residues" evidence="1">
    <location>
        <begin position="232"/>
        <end position="249"/>
    </location>
</feature>
<evidence type="ECO:0000259" key="2">
    <source>
        <dbReference type="Pfam" id="PF08729"/>
    </source>
</evidence>
<organism evidence="3 4">
    <name type="scientific">Microthlaspi erraticum</name>
    <dbReference type="NCBI Taxonomy" id="1685480"/>
    <lineage>
        <taxon>Eukaryota</taxon>
        <taxon>Viridiplantae</taxon>
        <taxon>Streptophyta</taxon>
        <taxon>Embryophyta</taxon>
        <taxon>Tracheophyta</taxon>
        <taxon>Spermatophyta</taxon>
        <taxon>Magnoliopsida</taxon>
        <taxon>eudicotyledons</taxon>
        <taxon>Gunneridae</taxon>
        <taxon>Pentapetalae</taxon>
        <taxon>rosids</taxon>
        <taxon>malvids</taxon>
        <taxon>Brassicales</taxon>
        <taxon>Brassicaceae</taxon>
        <taxon>Coluteocarpeae</taxon>
        <taxon>Microthlaspi</taxon>
    </lineage>
</organism>
<proteinExistence type="predicted"/>
<feature type="compositionally biased region" description="Polar residues" evidence="1">
    <location>
        <begin position="327"/>
        <end position="339"/>
    </location>
</feature>
<feature type="compositionally biased region" description="Basic and acidic residues" evidence="1">
    <location>
        <begin position="621"/>
        <end position="634"/>
    </location>
</feature>
<feature type="region of interest" description="Disordered" evidence="1">
    <location>
        <begin position="559"/>
        <end position="692"/>
    </location>
</feature>
<feature type="compositionally biased region" description="Polar residues" evidence="1">
    <location>
        <begin position="603"/>
        <end position="620"/>
    </location>
</feature>
<dbReference type="PANTHER" id="PTHR21669">
    <property type="entry name" value="CAPZ-INTERACTING PROTEIN AND RELATED PROTEINS"/>
    <property type="match status" value="1"/>
</dbReference>
<accession>A0A6D2HC74</accession>
<dbReference type="EMBL" id="CACVBM020000044">
    <property type="protein sequence ID" value="CAA7013439.1"/>
    <property type="molecule type" value="Genomic_DNA"/>
</dbReference>
<feature type="region of interest" description="Disordered" evidence="1">
    <location>
        <begin position="55"/>
        <end position="100"/>
    </location>
</feature>
<feature type="compositionally biased region" description="Basic and acidic residues" evidence="1">
    <location>
        <begin position="159"/>
        <end position="172"/>
    </location>
</feature>
<feature type="compositionally biased region" description="Basic and acidic residues" evidence="1">
    <location>
        <begin position="189"/>
        <end position="203"/>
    </location>
</feature>
<dbReference type="OrthoDB" id="68076at2759"/>
<feature type="domain" description="Hpc2-related" evidence="2">
    <location>
        <begin position="121"/>
        <end position="169"/>
    </location>
</feature>
<feature type="compositionally biased region" description="Acidic residues" evidence="1">
    <location>
        <begin position="119"/>
        <end position="142"/>
    </location>
</feature>